<dbReference type="RefSeq" id="WP_210090349.1">
    <property type="nucleotide sequence ID" value="NZ_JAGGKG010000018.1"/>
</dbReference>
<keyword evidence="1" id="KW-0812">Transmembrane</keyword>
<feature type="transmembrane region" description="Helical" evidence="1">
    <location>
        <begin position="21"/>
        <end position="46"/>
    </location>
</feature>
<keyword evidence="1" id="KW-0472">Membrane</keyword>
<dbReference type="Proteomes" id="UP001519272">
    <property type="component" value="Unassembled WGS sequence"/>
</dbReference>
<keyword evidence="1" id="KW-1133">Transmembrane helix</keyword>
<reference evidence="2 3" key="1">
    <citation type="submission" date="2021-03" db="EMBL/GenBank/DDBJ databases">
        <title>Genomic Encyclopedia of Type Strains, Phase IV (KMG-IV): sequencing the most valuable type-strain genomes for metagenomic binning, comparative biology and taxonomic classification.</title>
        <authorList>
            <person name="Goeker M."/>
        </authorList>
    </citation>
    <scope>NUCLEOTIDE SEQUENCE [LARGE SCALE GENOMIC DNA]</scope>
    <source>
        <strain evidence="2 3">DSM 14349</strain>
    </source>
</reference>
<comment type="caution">
    <text evidence="2">The sequence shown here is derived from an EMBL/GenBank/DDBJ whole genome shotgun (WGS) entry which is preliminary data.</text>
</comment>
<protein>
    <submittedName>
        <fullName evidence="2">DMSO/TMAO reductase YedYZ heme-binding membrane subunit</fullName>
    </submittedName>
</protein>
<name>A0ABS4FVZ3_9BACL</name>
<accession>A0ABS4FVZ3</accession>
<feature type="transmembrane region" description="Helical" evidence="1">
    <location>
        <begin position="100"/>
        <end position="119"/>
    </location>
</feature>
<dbReference type="InterPro" id="IPR019690">
    <property type="entry name" value="DUF2569"/>
</dbReference>
<proteinExistence type="predicted"/>
<dbReference type="Pfam" id="PF10754">
    <property type="entry name" value="DUF2569"/>
    <property type="match status" value="1"/>
</dbReference>
<evidence type="ECO:0000313" key="2">
    <source>
        <dbReference type="EMBL" id="MBP1906752.1"/>
    </source>
</evidence>
<feature type="transmembrane region" description="Helical" evidence="1">
    <location>
        <begin position="131"/>
        <end position="150"/>
    </location>
</feature>
<evidence type="ECO:0000313" key="3">
    <source>
        <dbReference type="Proteomes" id="UP001519272"/>
    </source>
</evidence>
<organism evidence="2 3">
    <name type="scientific">Paenibacillus turicensis</name>
    <dbReference type="NCBI Taxonomy" id="160487"/>
    <lineage>
        <taxon>Bacteria</taxon>
        <taxon>Bacillati</taxon>
        <taxon>Bacillota</taxon>
        <taxon>Bacilli</taxon>
        <taxon>Bacillales</taxon>
        <taxon>Paenibacillaceae</taxon>
        <taxon>Paenibacillus</taxon>
    </lineage>
</organism>
<feature type="transmembrane region" description="Helical" evidence="1">
    <location>
        <begin position="66"/>
        <end position="88"/>
    </location>
</feature>
<dbReference type="EMBL" id="JAGGKG010000018">
    <property type="protein sequence ID" value="MBP1906752.1"/>
    <property type="molecule type" value="Genomic_DNA"/>
</dbReference>
<evidence type="ECO:0000256" key="1">
    <source>
        <dbReference type="SAM" id="Phobius"/>
    </source>
</evidence>
<gene>
    <name evidence="2" type="ORF">J2Z32_003416</name>
</gene>
<keyword evidence="3" id="KW-1185">Reference proteome</keyword>
<sequence>MNAEIHTENKGHAKLGLISGLGGWLIVTQIALFLSLFSIGSSLIEFWKEISGTDAWEFLTSGDKGYITLIITYSILLCLFLIFIIIQFYRKKAMVPRMMVIMYSINIAMGIINYIVFQQVSYAPDAESTSLMRRIIGAIISGAIWIPYFLKSERVENTFVA</sequence>